<dbReference type="HOGENOM" id="CLU_110307_0_0_1"/>
<evidence type="ECO:0000313" key="2">
    <source>
        <dbReference type="Proteomes" id="UP000027195"/>
    </source>
</evidence>
<dbReference type="AlphaFoldDB" id="A0A067MET9"/>
<gene>
    <name evidence="1" type="ORF">BOTBODRAFT_36542</name>
</gene>
<name>A0A067MET9_BOTB1</name>
<organism evidence="1 2">
    <name type="scientific">Botryobasidium botryosum (strain FD-172 SS1)</name>
    <dbReference type="NCBI Taxonomy" id="930990"/>
    <lineage>
        <taxon>Eukaryota</taxon>
        <taxon>Fungi</taxon>
        <taxon>Dikarya</taxon>
        <taxon>Basidiomycota</taxon>
        <taxon>Agaricomycotina</taxon>
        <taxon>Agaricomycetes</taxon>
        <taxon>Cantharellales</taxon>
        <taxon>Botryobasidiaceae</taxon>
        <taxon>Botryobasidium</taxon>
    </lineage>
</organism>
<sequence length="170" mass="19490">MPSYSFFCFQVAEELKQVPPLPSMPPCLFPTRLPLPPYIHCGLPITDAQIKQVLRDNHYRSPMRLFDEHGNIVPASPDEPVPAMDATAAAQYISERVGYPVDVRYVLNAPTDAILSFGDNYALYRKAKVLPTNEKLQELLKFLELPEIEKPKWYIACLDYDWSFSRFGYC</sequence>
<dbReference type="InParanoid" id="A0A067MET9"/>
<proteinExistence type="predicted"/>
<accession>A0A067MET9</accession>
<dbReference type="EMBL" id="KL198071">
    <property type="protein sequence ID" value="KDQ10111.1"/>
    <property type="molecule type" value="Genomic_DNA"/>
</dbReference>
<reference evidence="2" key="1">
    <citation type="journal article" date="2014" name="Proc. Natl. Acad. Sci. U.S.A.">
        <title>Extensive sampling of basidiomycete genomes demonstrates inadequacy of the white-rot/brown-rot paradigm for wood decay fungi.</title>
        <authorList>
            <person name="Riley R."/>
            <person name="Salamov A.A."/>
            <person name="Brown D.W."/>
            <person name="Nagy L.G."/>
            <person name="Floudas D."/>
            <person name="Held B.W."/>
            <person name="Levasseur A."/>
            <person name="Lombard V."/>
            <person name="Morin E."/>
            <person name="Otillar R."/>
            <person name="Lindquist E.A."/>
            <person name="Sun H."/>
            <person name="LaButti K.M."/>
            <person name="Schmutz J."/>
            <person name="Jabbour D."/>
            <person name="Luo H."/>
            <person name="Baker S.E."/>
            <person name="Pisabarro A.G."/>
            <person name="Walton J.D."/>
            <person name="Blanchette R.A."/>
            <person name="Henrissat B."/>
            <person name="Martin F."/>
            <person name="Cullen D."/>
            <person name="Hibbett D.S."/>
            <person name="Grigoriev I.V."/>
        </authorList>
    </citation>
    <scope>NUCLEOTIDE SEQUENCE [LARGE SCALE GENOMIC DNA]</scope>
    <source>
        <strain evidence="2">FD-172 SS1</strain>
    </source>
</reference>
<keyword evidence="2" id="KW-1185">Reference proteome</keyword>
<protein>
    <submittedName>
        <fullName evidence="1">Uncharacterized protein</fullName>
    </submittedName>
</protein>
<dbReference type="Proteomes" id="UP000027195">
    <property type="component" value="Unassembled WGS sequence"/>
</dbReference>
<evidence type="ECO:0000313" key="1">
    <source>
        <dbReference type="EMBL" id="KDQ10111.1"/>
    </source>
</evidence>